<sequence>MSKDKGQKAAKKPAASTAKEKKQAKRDKNQAAANTLKMGK</sequence>
<dbReference type="Proteomes" id="UP001501084">
    <property type="component" value="Unassembled WGS sequence"/>
</dbReference>
<accession>A0ABP5N0G8</accession>
<dbReference type="RefSeq" id="WP_255536989.1">
    <property type="nucleotide sequence ID" value="NZ_BAAAOP010000012.1"/>
</dbReference>
<feature type="region of interest" description="Disordered" evidence="1">
    <location>
        <begin position="1"/>
        <end position="40"/>
    </location>
</feature>
<gene>
    <name evidence="2" type="ORF">GCM10009786_27550</name>
</gene>
<name>A0ABP5N0G8_9MICO</name>
<organism evidence="2 3">
    <name type="scientific">Leucobacter alluvii</name>
    <dbReference type="NCBI Taxonomy" id="340321"/>
    <lineage>
        <taxon>Bacteria</taxon>
        <taxon>Bacillati</taxon>
        <taxon>Actinomycetota</taxon>
        <taxon>Actinomycetes</taxon>
        <taxon>Micrococcales</taxon>
        <taxon>Microbacteriaceae</taxon>
        <taxon>Leucobacter</taxon>
    </lineage>
</organism>
<keyword evidence="3" id="KW-1185">Reference proteome</keyword>
<comment type="caution">
    <text evidence="2">The sequence shown here is derived from an EMBL/GenBank/DDBJ whole genome shotgun (WGS) entry which is preliminary data.</text>
</comment>
<evidence type="ECO:0000313" key="3">
    <source>
        <dbReference type="Proteomes" id="UP001501084"/>
    </source>
</evidence>
<feature type="compositionally biased region" description="Basic and acidic residues" evidence="1">
    <location>
        <begin position="18"/>
        <end position="29"/>
    </location>
</feature>
<evidence type="ECO:0000313" key="2">
    <source>
        <dbReference type="EMBL" id="GAA2190401.1"/>
    </source>
</evidence>
<proteinExistence type="predicted"/>
<reference evidence="3" key="1">
    <citation type="journal article" date="2019" name="Int. J. Syst. Evol. Microbiol.">
        <title>The Global Catalogue of Microorganisms (GCM) 10K type strain sequencing project: providing services to taxonomists for standard genome sequencing and annotation.</title>
        <authorList>
            <consortium name="The Broad Institute Genomics Platform"/>
            <consortium name="The Broad Institute Genome Sequencing Center for Infectious Disease"/>
            <person name="Wu L."/>
            <person name="Ma J."/>
        </authorList>
    </citation>
    <scope>NUCLEOTIDE SEQUENCE [LARGE SCALE GENOMIC DNA]</scope>
    <source>
        <strain evidence="3">JCM 14919</strain>
    </source>
</reference>
<protein>
    <submittedName>
        <fullName evidence="2">Uncharacterized protein</fullName>
    </submittedName>
</protein>
<dbReference type="EMBL" id="BAAAOP010000012">
    <property type="protein sequence ID" value="GAA2190401.1"/>
    <property type="molecule type" value="Genomic_DNA"/>
</dbReference>
<evidence type="ECO:0000256" key="1">
    <source>
        <dbReference type="SAM" id="MobiDB-lite"/>
    </source>
</evidence>